<keyword evidence="5" id="KW-0964">Secreted</keyword>
<comment type="function">
    <text evidence="2">Could be a virulence factor.</text>
</comment>
<dbReference type="Pfam" id="PF13091">
    <property type="entry name" value="PLDc_2"/>
    <property type="match status" value="1"/>
</dbReference>
<evidence type="ECO:0000256" key="6">
    <source>
        <dbReference type="ARBA" id="ARBA00022737"/>
    </source>
</evidence>
<evidence type="ECO:0000256" key="3">
    <source>
        <dbReference type="ARBA" id="ARBA00004613"/>
    </source>
</evidence>
<feature type="domain" description="PLD phosphodiesterase" evidence="11">
    <location>
        <begin position="155"/>
        <end position="182"/>
    </location>
</feature>
<dbReference type="SUPFAM" id="SSF56024">
    <property type="entry name" value="Phospholipase D/nuclease"/>
    <property type="match status" value="2"/>
</dbReference>
<sequence length="508" mass="56630">MRPVELGALIAVTRIGQTCAMNEPGHDQSHSLLTPGRNCWRVETADRFAVLMENAAYFDALRSALGKARRSVVILGWQFDPRTRLDPHTSPDDHQAQIGHQLRMLVKAHPDLDVRLLIWKSPLLIAASQGFYPHKAQVWFRKRMVEFRLDPPPAFGACHHQKVIIIDDAVAFCGGGDISTDRWDSEEHLDGDPRRCQPSGLIPPPRHEVMAVMDGAAARALGDLARERWFRSTGERTIPDEADGDPWPDGLEPDLHGTPVAIARTEPAAAGRAEVRENEALHLDAIRRAKRLIYMENQYFTSPAIAEALAARLGDADGPEIVLVSTGTSPSWFDRITMDTARSEVLFRLEQADRHNRFFAFTPHTREGERIIVHAKVSIYDDAVLRIGSTNLNNRSFGFDTECDIAAEPADAAGRDAIRRFRHRTIGHWIGIGGEAFGAVEAVTGTVGEAIHQFDTGRMKVLGAEPPSRVERIIAEFQLGDPTSTRDAFRPWKRRSRSHRTLPAPREP</sequence>
<reference evidence="13" key="1">
    <citation type="journal article" date="2019" name="Int. J. Syst. Evol. Microbiol.">
        <title>The Global Catalogue of Microorganisms (GCM) 10K type strain sequencing project: providing services to taxonomists for standard genome sequencing and annotation.</title>
        <authorList>
            <consortium name="The Broad Institute Genomics Platform"/>
            <consortium name="The Broad Institute Genome Sequencing Center for Infectious Disease"/>
            <person name="Wu L."/>
            <person name="Ma J."/>
        </authorList>
    </citation>
    <scope>NUCLEOTIDE SEQUENCE [LARGE SCALE GENOMIC DNA]</scope>
    <source>
        <strain evidence="13">NBRC 110107</strain>
    </source>
</reference>
<evidence type="ECO:0000256" key="9">
    <source>
        <dbReference type="ARBA" id="ARBA00029594"/>
    </source>
</evidence>
<evidence type="ECO:0000256" key="5">
    <source>
        <dbReference type="ARBA" id="ARBA00022525"/>
    </source>
</evidence>
<keyword evidence="7" id="KW-0378">Hydrolase</keyword>
<dbReference type="CDD" id="cd09143">
    <property type="entry name" value="PLDc_vPLD1_2_like_bac_2"/>
    <property type="match status" value="1"/>
</dbReference>
<evidence type="ECO:0000313" key="12">
    <source>
        <dbReference type="EMBL" id="GLS01980.1"/>
    </source>
</evidence>
<evidence type="ECO:0000259" key="11">
    <source>
        <dbReference type="PROSITE" id="PS50035"/>
    </source>
</evidence>
<dbReference type="PANTHER" id="PTHR18896:SF76">
    <property type="entry name" value="PHOSPHOLIPASE"/>
    <property type="match status" value="1"/>
</dbReference>
<dbReference type="PANTHER" id="PTHR18896">
    <property type="entry name" value="PHOSPHOLIPASE D"/>
    <property type="match status" value="1"/>
</dbReference>
<evidence type="ECO:0000256" key="4">
    <source>
        <dbReference type="ARBA" id="ARBA00018392"/>
    </source>
</evidence>
<proteinExistence type="predicted"/>
<dbReference type="Proteomes" id="UP001156921">
    <property type="component" value="Unassembled WGS sequence"/>
</dbReference>
<evidence type="ECO:0000256" key="1">
    <source>
        <dbReference type="ARBA" id="ARBA00000798"/>
    </source>
</evidence>
<feature type="compositionally biased region" description="Basic residues" evidence="10">
    <location>
        <begin position="491"/>
        <end position="500"/>
    </location>
</feature>
<evidence type="ECO:0000256" key="10">
    <source>
        <dbReference type="SAM" id="MobiDB-lite"/>
    </source>
</evidence>
<dbReference type="InterPro" id="IPR001736">
    <property type="entry name" value="PLipase_D/transphosphatidylase"/>
</dbReference>
<comment type="subcellular location">
    <subcellularLocation>
        <location evidence="3">Secreted</location>
    </subcellularLocation>
</comment>
<comment type="caution">
    <text evidence="12">The sequence shown here is derived from an EMBL/GenBank/DDBJ whole genome shotgun (WGS) entry which is preliminary data.</text>
</comment>
<dbReference type="InterPro" id="IPR015679">
    <property type="entry name" value="PLipase_D_fam"/>
</dbReference>
<evidence type="ECO:0000313" key="13">
    <source>
        <dbReference type="Proteomes" id="UP001156921"/>
    </source>
</evidence>
<keyword evidence="13" id="KW-1185">Reference proteome</keyword>
<dbReference type="SMART" id="SM00155">
    <property type="entry name" value="PLDc"/>
    <property type="match status" value="2"/>
</dbReference>
<organism evidence="12 13">
    <name type="scientific">Brevundimonas denitrificans</name>
    <dbReference type="NCBI Taxonomy" id="1443434"/>
    <lineage>
        <taxon>Bacteria</taxon>
        <taxon>Pseudomonadati</taxon>
        <taxon>Pseudomonadota</taxon>
        <taxon>Alphaproteobacteria</taxon>
        <taxon>Caulobacterales</taxon>
        <taxon>Caulobacteraceae</taxon>
        <taxon>Brevundimonas</taxon>
    </lineage>
</organism>
<comment type="catalytic activity">
    <reaction evidence="1">
        <text>a 1,2-diacyl-sn-glycero-3-phosphocholine + H2O = a 1,2-diacyl-sn-glycero-3-phosphate + choline + H(+)</text>
        <dbReference type="Rhea" id="RHEA:14445"/>
        <dbReference type="ChEBI" id="CHEBI:15354"/>
        <dbReference type="ChEBI" id="CHEBI:15377"/>
        <dbReference type="ChEBI" id="CHEBI:15378"/>
        <dbReference type="ChEBI" id="CHEBI:57643"/>
        <dbReference type="ChEBI" id="CHEBI:58608"/>
        <dbReference type="EC" id="3.1.4.4"/>
    </reaction>
</comment>
<dbReference type="PROSITE" id="PS50035">
    <property type="entry name" value="PLD"/>
    <property type="match status" value="2"/>
</dbReference>
<evidence type="ECO:0000256" key="7">
    <source>
        <dbReference type="ARBA" id="ARBA00022801"/>
    </source>
</evidence>
<dbReference type="Gene3D" id="3.30.870.10">
    <property type="entry name" value="Endonuclease Chain A"/>
    <property type="match status" value="2"/>
</dbReference>
<evidence type="ECO:0000256" key="2">
    <source>
        <dbReference type="ARBA" id="ARBA00003145"/>
    </source>
</evidence>
<accession>A0ABQ6BIX0</accession>
<keyword evidence="6" id="KW-0677">Repeat</keyword>
<dbReference type="InterPro" id="IPR025202">
    <property type="entry name" value="PLD-like_dom"/>
</dbReference>
<dbReference type="CDD" id="cd09140">
    <property type="entry name" value="PLDc_vPLD1_2_like_bac_1"/>
    <property type="match status" value="1"/>
</dbReference>
<feature type="domain" description="PLD phosphodiesterase" evidence="11">
    <location>
        <begin position="369"/>
        <end position="396"/>
    </location>
</feature>
<keyword evidence="8" id="KW-0443">Lipid metabolism</keyword>
<protein>
    <recommendedName>
        <fullName evidence="4">Phospholipase D</fullName>
    </recommendedName>
    <alternativeName>
        <fullName evidence="9">Choline phosphatase</fullName>
    </alternativeName>
</protein>
<feature type="region of interest" description="Disordered" evidence="10">
    <location>
        <begin position="482"/>
        <end position="508"/>
    </location>
</feature>
<name>A0ABQ6BIX0_9CAUL</name>
<gene>
    <name evidence="12" type="ORF">GCM10007859_20000</name>
</gene>
<evidence type="ECO:0000256" key="8">
    <source>
        <dbReference type="ARBA" id="ARBA00023098"/>
    </source>
</evidence>
<dbReference type="EMBL" id="BSOY01000045">
    <property type="protein sequence ID" value="GLS01980.1"/>
    <property type="molecule type" value="Genomic_DNA"/>
</dbReference>